<reference evidence="3" key="2">
    <citation type="submission" date="2020-05" db="UniProtKB">
        <authorList>
            <consortium name="EnsemblMetazoa"/>
        </authorList>
    </citation>
    <scope>IDENTIFICATION</scope>
    <source>
        <strain evidence="3">wikel</strain>
    </source>
</reference>
<keyword evidence="1" id="KW-1133">Transmembrane helix</keyword>
<dbReference type="Proteomes" id="UP000001555">
    <property type="component" value="Unassembled WGS sequence"/>
</dbReference>
<dbReference type="AlphaFoldDB" id="B7PL70"/>
<dbReference type="EMBL" id="ABJB010005252">
    <property type="status" value="NOT_ANNOTATED_CDS"/>
    <property type="molecule type" value="Genomic_DNA"/>
</dbReference>
<accession>B7PL70</accession>
<keyword evidence="1" id="KW-0472">Membrane</keyword>
<protein>
    <submittedName>
        <fullName evidence="2 3">Uncharacterized protein</fullName>
    </submittedName>
</protein>
<evidence type="ECO:0000313" key="2">
    <source>
        <dbReference type="EMBL" id="EEC07342.1"/>
    </source>
</evidence>
<dbReference type="VEuPathDB" id="VectorBase:ISCW006356"/>
<reference evidence="2 4" key="1">
    <citation type="submission" date="2008-03" db="EMBL/GenBank/DDBJ databases">
        <title>Annotation of Ixodes scapularis.</title>
        <authorList>
            <consortium name="Ixodes scapularis Genome Project Consortium"/>
            <person name="Caler E."/>
            <person name="Hannick L.I."/>
            <person name="Bidwell S."/>
            <person name="Joardar V."/>
            <person name="Thiagarajan M."/>
            <person name="Amedeo P."/>
            <person name="Galinsky K.J."/>
            <person name="Schobel S."/>
            <person name="Inman J."/>
            <person name="Hostetler J."/>
            <person name="Miller J."/>
            <person name="Hammond M."/>
            <person name="Megy K."/>
            <person name="Lawson D."/>
            <person name="Kodira C."/>
            <person name="Sutton G."/>
            <person name="Meyer J."/>
            <person name="Hill C.A."/>
            <person name="Birren B."/>
            <person name="Nene V."/>
            <person name="Collins F."/>
            <person name="Alarcon-Chaidez F."/>
            <person name="Wikel S."/>
            <person name="Strausberg R."/>
        </authorList>
    </citation>
    <scope>NUCLEOTIDE SEQUENCE [LARGE SCALE GENOMIC DNA]</scope>
    <source>
        <strain evidence="4">Wikel</strain>
        <strain evidence="2">Wikel colony</strain>
    </source>
</reference>
<proteinExistence type="predicted"/>
<evidence type="ECO:0000313" key="3">
    <source>
        <dbReference type="EnsemblMetazoa" id="ISCW006356-PA"/>
    </source>
</evidence>
<evidence type="ECO:0000313" key="4">
    <source>
        <dbReference type="Proteomes" id="UP000001555"/>
    </source>
</evidence>
<dbReference type="EnsemblMetazoa" id="ISCW006356-RA">
    <property type="protein sequence ID" value="ISCW006356-PA"/>
    <property type="gene ID" value="ISCW006356"/>
</dbReference>
<name>B7PL70_IXOSC</name>
<keyword evidence="4" id="KW-1185">Reference proteome</keyword>
<dbReference type="HOGENOM" id="CLU_2852164_0_0_1"/>
<dbReference type="PaxDb" id="6945-B7PL70"/>
<gene>
    <name evidence="2" type="ORF">IscW_ISCW006356</name>
</gene>
<dbReference type="InParanoid" id="B7PL70"/>
<evidence type="ECO:0000256" key="1">
    <source>
        <dbReference type="SAM" id="Phobius"/>
    </source>
</evidence>
<organism>
    <name type="scientific">Ixodes scapularis</name>
    <name type="common">Black-legged tick</name>
    <name type="synonym">Deer tick</name>
    <dbReference type="NCBI Taxonomy" id="6945"/>
    <lineage>
        <taxon>Eukaryota</taxon>
        <taxon>Metazoa</taxon>
        <taxon>Ecdysozoa</taxon>
        <taxon>Arthropoda</taxon>
        <taxon>Chelicerata</taxon>
        <taxon>Arachnida</taxon>
        <taxon>Acari</taxon>
        <taxon>Parasitiformes</taxon>
        <taxon>Ixodida</taxon>
        <taxon>Ixodoidea</taxon>
        <taxon>Ixodidae</taxon>
        <taxon>Ixodinae</taxon>
        <taxon>Ixodes</taxon>
    </lineage>
</organism>
<dbReference type="EMBL" id="DS738229">
    <property type="protein sequence ID" value="EEC07342.1"/>
    <property type="molecule type" value="Genomic_DNA"/>
</dbReference>
<feature type="transmembrane region" description="Helical" evidence="1">
    <location>
        <begin position="39"/>
        <end position="59"/>
    </location>
</feature>
<sequence length="65" mass="7131">MGSHWRFLVPIASIAGFCLVAQRGQKMEDCGLAPEWSTTGWPIPSLCSLLSLCCVYEVVLSGFHM</sequence>
<keyword evidence="1" id="KW-0812">Transmembrane</keyword>